<gene>
    <name evidence="6" type="ORF">SAMN05192532_104227</name>
</gene>
<dbReference type="AlphaFoldDB" id="A0A1I2DRW4"/>
<evidence type="ECO:0000256" key="3">
    <source>
        <dbReference type="ARBA" id="ARBA00023125"/>
    </source>
</evidence>
<dbReference type="InterPro" id="IPR000847">
    <property type="entry name" value="LysR_HTH_N"/>
</dbReference>
<dbReference type="GO" id="GO:0000976">
    <property type="term" value="F:transcription cis-regulatory region binding"/>
    <property type="evidence" value="ECO:0007669"/>
    <property type="project" value="TreeGrafter"/>
</dbReference>
<protein>
    <submittedName>
        <fullName evidence="6">DNA-binding transcriptional regulator, LysR family</fullName>
    </submittedName>
</protein>
<dbReference type="Gene3D" id="1.10.10.10">
    <property type="entry name" value="Winged helix-like DNA-binding domain superfamily/Winged helix DNA-binding domain"/>
    <property type="match status" value="1"/>
</dbReference>
<dbReference type="Pfam" id="PF00126">
    <property type="entry name" value="HTH_1"/>
    <property type="match status" value="1"/>
</dbReference>
<dbReference type="SUPFAM" id="SSF53850">
    <property type="entry name" value="Periplasmic binding protein-like II"/>
    <property type="match status" value="1"/>
</dbReference>
<keyword evidence="7" id="KW-1185">Reference proteome</keyword>
<sequence length="299" mass="33669">MNIQTFQLFCYAVEEKSISGAAKRAFLSQPAATKKIRQLEEHYSTSLFERDYTPLLLTAAGKRLYHYAKAMIENYHDSVEAISNIRNEGTHSLNIGSSYTLGEYVLPEIISAFQQKQPSTHLQLSISNTPTILSDLENRKIEIAFVEGGITNQELNKRVIAYDDIILIVAPGHPWAGKQIVPNNLTQDRLIRRESNSATRQIIEDHLAKRLNTGRIKQTLELGTTQAIKSAVQSGLGYGFVSRLAVRQELRVGLLSEVQVSSIQIQRPLWTASRIQRFPKDSIGQFTAFVEYFLKSETS</sequence>
<evidence type="ECO:0000313" key="7">
    <source>
        <dbReference type="Proteomes" id="UP000199516"/>
    </source>
</evidence>
<comment type="similarity">
    <text evidence="1">Belongs to the LysR transcriptional regulatory family.</text>
</comment>
<evidence type="ECO:0000313" key="6">
    <source>
        <dbReference type="EMBL" id="SFE82660.1"/>
    </source>
</evidence>
<organism evidence="6 7">
    <name type="scientific">Alteribacillus iranensis</name>
    <dbReference type="NCBI Taxonomy" id="930128"/>
    <lineage>
        <taxon>Bacteria</taxon>
        <taxon>Bacillati</taxon>
        <taxon>Bacillota</taxon>
        <taxon>Bacilli</taxon>
        <taxon>Bacillales</taxon>
        <taxon>Bacillaceae</taxon>
        <taxon>Alteribacillus</taxon>
    </lineage>
</organism>
<dbReference type="EMBL" id="FONT01000004">
    <property type="protein sequence ID" value="SFE82660.1"/>
    <property type="molecule type" value="Genomic_DNA"/>
</dbReference>
<keyword evidence="2" id="KW-0805">Transcription regulation</keyword>
<dbReference type="SUPFAM" id="SSF46785">
    <property type="entry name" value="Winged helix' DNA-binding domain"/>
    <property type="match status" value="1"/>
</dbReference>
<dbReference type="InterPro" id="IPR005119">
    <property type="entry name" value="LysR_subst-bd"/>
</dbReference>
<accession>A0A1I2DRW4</accession>
<keyword evidence="4" id="KW-0804">Transcription</keyword>
<dbReference type="Proteomes" id="UP000199516">
    <property type="component" value="Unassembled WGS sequence"/>
</dbReference>
<dbReference type="InterPro" id="IPR036388">
    <property type="entry name" value="WH-like_DNA-bd_sf"/>
</dbReference>
<dbReference type="OrthoDB" id="9785745at2"/>
<proteinExistence type="inferred from homology"/>
<dbReference type="Gene3D" id="3.40.190.10">
    <property type="entry name" value="Periplasmic binding protein-like II"/>
    <property type="match status" value="2"/>
</dbReference>
<evidence type="ECO:0000259" key="5">
    <source>
        <dbReference type="PROSITE" id="PS50931"/>
    </source>
</evidence>
<feature type="domain" description="HTH lysR-type" evidence="5">
    <location>
        <begin position="1"/>
        <end position="58"/>
    </location>
</feature>
<dbReference type="RefSeq" id="WP_091661542.1">
    <property type="nucleotide sequence ID" value="NZ_FONT01000004.1"/>
</dbReference>
<reference evidence="6 7" key="1">
    <citation type="submission" date="2016-10" db="EMBL/GenBank/DDBJ databases">
        <authorList>
            <person name="de Groot N.N."/>
        </authorList>
    </citation>
    <scope>NUCLEOTIDE SEQUENCE [LARGE SCALE GENOMIC DNA]</scope>
    <source>
        <strain evidence="6 7">DSM 23995</strain>
    </source>
</reference>
<dbReference type="STRING" id="930128.SAMN05192532_104227"/>
<evidence type="ECO:0000256" key="1">
    <source>
        <dbReference type="ARBA" id="ARBA00009437"/>
    </source>
</evidence>
<dbReference type="Pfam" id="PF03466">
    <property type="entry name" value="LysR_substrate"/>
    <property type="match status" value="1"/>
</dbReference>
<dbReference type="InterPro" id="IPR036390">
    <property type="entry name" value="WH_DNA-bd_sf"/>
</dbReference>
<evidence type="ECO:0000256" key="2">
    <source>
        <dbReference type="ARBA" id="ARBA00023015"/>
    </source>
</evidence>
<dbReference type="PRINTS" id="PR00039">
    <property type="entry name" value="HTHLYSR"/>
</dbReference>
<dbReference type="PANTHER" id="PTHR30126">
    <property type="entry name" value="HTH-TYPE TRANSCRIPTIONAL REGULATOR"/>
    <property type="match status" value="1"/>
</dbReference>
<keyword evidence="3 6" id="KW-0238">DNA-binding</keyword>
<name>A0A1I2DRW4_9BACI</name>
<evidence type="ECO:0000256" key="4">
    <source>
        <dbReference type="ARBA" id="ARBA00023163"/>
    </source>
</evidence>
<dbReference type="PROSITE" id="PS50931">
    <property type="entry name" value="HTH_LYSR"/>
    <property type="match status" value="1"/>
</dbReference>
<dbReference type="PANTHER" id="PTHR30126:SF39">
    <property type="entry name" value="HTH-TYPE TRANSCRIPTIONAL REGULATOR CYSL"/>
    <property type="match status" value="1"/>
</dbReference>
<dbReference type="GO" id="GO:0003700">
    <property type="term" value="F:DNA-binding transcription factor activity"/>
    <property type="evidence" value="ECO:0007669"/>
    <property type="project" value="InterPro"/>
</dbReference>